<organism evidence="2 3">
    <name type="scientific">Chitinophaga filiformis</name>
    <name type="common">Myxococcus filiformis</name>
    <name type="synonym">Flexibacter filiformis</name>
    <dbReference type="NCBI Taxonomy" id="104663"/>
    <lineage>
        <taxon>Bacteria</taxon>
        <taxon>Pseudomonadati</taxon>
        <taxon>Bacteroidota</taxon>
        <taxon>Chitinophagia</taxon>
        <taxon>Chitinophagales</taxon>
        <taxon>Chitinophagaceae</taxon>
        <taxon>Chitinophaga</taxon>
    </lineage>
</organism>
<dbReference type="GO" id="GO:0016747">
    <property type="term" value="F:acyltransferase activity, transferring groups other than amino-acyl groups"/>
    <property type="evidence" value="ECO:0007669"/>
    <property type="project" value="InterPro"/>
</dbReference>
<dbReference type="InterPro" id="IPR053144">
    <property type="entry name" value="Acetyltransferase_Butenolide"/>
</dbReference>
<dbReference type="AlphaFoldDB" id="A0A1G8C592"/>
<dbReference type="RefSeq" id="WP_089837991.1">
    <property type="nucleotide sequence ID" value="NZ_FNBN01000012.1"/>
</dbReference>
<dbReference type="Pfam" id="PF00583">
    <property type="entry name" value="Acetyltransf_1"/>
    <property type="match status" value="1"/>
</dbReference>
<dbReference type="SUPFAM" id="SSF55729">
    <property type="entry name" value="Acyl-CoA N-acyltransferases (Nat)"/>
    <property type="match status" value="1"/>
</dbReference>
<dbReference type="PANTHER" id="PTHR43233:SF1">
    <property type="entry name" value="FAMILY N-ACETYLTRANSFERASE, PUTATIVE (AFU_ORTHOLOGUE AFUA_6G03350)-RELATED"/>
    <property type="match status" value="1"/>
</dbReference>
<protein>
    <submittedName>
        <fullName evidence="2">Acetyltransferase (GNAT) family protein</fullName>
    </submittedName>
</protein>
<dbReference type="OrthoDB" id="3216107at2"/>
<dbReference type="Gene3D" id="3.40.630.30">
    <property type="match status" value="1"/>
</dbReference>
<dbReference type="PANTHER" id="PTHR43233">
    <property type="entry name" value="FAMILY N-ACETYLTRANSFERASE, PUTATIVE (AFU_ORTHOLOGUE AFUA_6G03350)-RELATED"/>
    <property type="match status" value="1"/>
</dbReference>
<keyword evidence="2" id="KW-0808">Transferase</keyword>
<proteinExistence type="predicted"/>
<dbReference type="Proteomes" id="UP000199045">
    <property type="component" value="Unassembled WGS sequence"/>
</dbReference>
<name>A0A1G8C592_CHIFI</name>
<evidence type="ECO:0000313" key="3">
    <source>
        <dbReference type="Proteomes" id="UP000199045"/>
    </source>
</evidence>
<dbReference type="STRING" id="104663.SAMN04488121_11227"/>
<dbReference type="InterPro" id="IPR000182">
    <property type="entry name" value="GNAT_dom"/>
</dbReference>
<feature type="domain" description="N-acetyltransferase" evidence="1">
    <location>
        <begin position="4"/>
        <end position="136"/>
    </location>
</feature>
<reference evidence="2 3" key="1">
    <citation type="submission" date="2016-10" db="EMBL/GenBank/DDBJ databases">
        <authorList>
            <person name="de Groot N.N."/>
        </authorList>
    </citation>
    <scope>NUCLEOTIDE SEQUENCE [LARGE SCALE GENOMIC DNA]</scope>
    <source>
        <strain evidence="2 3">DSM 527</strain>
    </source>
</reference>
<evidence type="ECO:0000313" key="2">
    <source>
        <dbReference type="EMBL" id="SDH40667.1"/>
    </source>
</evidence>
<dbReference type="EMBL" id="FNBN01000012">
    <property type="protein sequence ID" value="SDH40667.1"/>
    <property type="molecule type" value="Genomic_DNA"/>
</dbReference>
<dbReference type="CDD" id="cd04301">
    <property type="entry name" value="NAT_SF"/>
    <property type="match status" value="1"/>
</dbReference>
<accession>A0A1G8C592</accession>
<sequence length="150" mass="17360">MLDVVIKTGKENMDVEMVHRYLSEESYWAKGISYSLVDNSLSNSFCVGAFSDGKQIGFGRVITDYYTFGWFADFLVLPEFQGRGVAKRMLSNILEQPWSKRLRRIMLNTSTAHGLYRQFQFKDLRNPSYILEIYNPDVHLQLQQEGESAV</sequence>
<evidence type="ECO:0000259" key="1">
    <source>
        <dbReference type="PROSITE" id="PS51186"/>
    </source>
</evidence>
<gene>
    <name evidence="2" type="ORF">SAMN04488121_11227</name>
</gene>
<dbReference type="PROSITE" id="PS51186">
    <property type="entry name" value="GNAT"/>
    <property type="match status" value="1"/>
</dbReference>
<dbReference type="InterPro" id="IPR016181">
    <property type="entry name" value="Acyl_CoA_acyltransferase"/>
</dbReference>